<dbReference type="InterPro" id="IPR020464">
    <property type="entry name" value="LanC-like_prot_euk"/>
</dbReference>
<sequence>MADWPVMAPPGPAFPTPAELHHLRKKTDKLIEIIQDDWPANLETQNDATVYQGAAGAALMFLRLWEADYELPDQTNALERAEEYIRIAHRLIEEKEKLDPVSAKTSVSFTLGDAGTFALAAVIYHHLGRREKAAEYVDRLTGLQNPVVPLPGASRPGETWEPFYGMAGYLYCIYFVEQHLEREIAPKLTDRLIQACLESGLARAQIEAEAAGSRPPLMYTWHGEKYLGIAHGIAGVVNAEGHVSPGYRKVLEDTVDWLISLRIRDSGNYPAQLDDPDDTLVHWCHGAPGMGMLFCRAYEVFKHRRYLDAALAAGDVVWQRGLLKKGLGLCHGIAWVPVPGALQG</sequence>
<evidence type="ECO:0000256" key="1">
    <source>
        <dbReference type="ARBA" id="ARBA00007179"/>
    </source>
</evidence>
<dbReference type="InterPro" id="IPR012341">
    <property type="entry name" value="6hp_glycosidase-like_sf"/>
</dbReference>
<dbReference type="OMA" id="YQEGCGE"/>
<dbReference type="GO" id="GO:0005886">
    <property type="term" value="C:plasma membrane"/>
    <property type="evidence" value="ECO:0007669"/>
    <property type="project" value="TreeGrafter"/>
</dbReference>
<feature type="non-terminal residue" evidence="3">
    <location>
        <position position="344"/>
    </location>
</feature>
<dbReference type="PRINTS" id="PR01951">
    <property type="entry name" value="LANCEUKARYTE"/>
</dbReference>
<dbReference type="AlphaFoldDB" id="L8GM15"/>
<protein>
    <submittedName>
        <fullName evidence="3">LanC lantibiotic synthetase</fullName>
    </submittedName>
</protein>
<dbReference type="SMART" id="SM01260">
    <property type="entry name" value="LANC_like"/>
    <property type="match status" value="1"/>
</dbReference>
<dbReference type="OrthoDB" id="10257263at2759"/>
<evidence type="ECO:0000313" key="4">
    <source>
        <dbReference type="Proteomes" id="UP000011083"/>
    </source>
</evidence>
<name>L8GM15_ACACF</name>
<dbReference type="KEGG" id="acan:ACA1_076260"/>
<dbReference type="GO" id="GO:0031179">
    <property type="term" value="P:peptide modification"/>
    <property type="evidence" value="ECO:0007669"/>
    <property type="project" value="InterPro"/>
</dbReference>
<dbReference type="VEuPathDB" id="AmoebaDB:ACA1_076260"/>
<comment type="similarity">
    <text evidence="1">Belongs to the LanC-like protein family.</text>
</comment>
<dbReference type="RefSeq" id="XP_004335796.1">
    <property type="nucleotide sequence ID" value="XM_004335748.1"/>
</dbReference>
<organism evidence="3 4">
    <name type="scientific">Acanthamoeba castellanii (strain ATCC 30010 / Neff)</name>
    <dbReference type="NCBI Taxonomy" id="1257118"/>
    <lineage>
        <taxon>Eukaryota</taxon>
        <taxon>Amoebozoa</taxon>
        <taxon>Discosea</taxon>
        <taxon>Longamoebia</taxon>
        <taxon>Centramoebida</taxon>
        <taxon>Acanthamoebidae</taxon>
        <taxon>Acanthamoeba</taxon>
    </lineage>
</organism>
<keyword evidence="2" id="KW-0862">Zinc</keyword>
<dbReference type="GO" id="GO:0046872">
    <property type="term" value="F:metal ion binding"/>
    <property type="evidence" value="ECO:0007669"/>
    <property type="project" value="UniProtKB-KW"/>
</dbReference>
<dbReference type="PANTHER" id="PTHR12736">
    <property type="entry name" value="LANC-LIKE PROTEIN"/>
    <property type="match status" value="1"/>
</dbReference>
<feature type="binding site" evidence="2">
    <location>
        <position position="330"/>
    </location>
    <ligand>
        <name>Zn(2+)</name>
        <dbReference type="ChEBI" id="CHEBI:29105"/>
    </ligand>
</feature>
<gene>
    <name evidence="3" type="ORF">ACA1_076260</name>
</gene>
<dbReference type="PANTHER" id="PTHR12736:SF7">
    <property type="entry name" value="LANC-LIKE PROTEIN 3"/>
    <property type="match status" value="1"/>
</dbReference>
<dbReference type="SUPFAM" id="SSF158745">
    <property type="entry name" value="LanC-like"/>
    <property type="match status" value="1"/>
</dbReference>
<feature type="binding site" evidence="2">
    <location>
        <position position="284"/>
    </location>
    <ligand>
        <name>Zn(2+)</name>
        <dbReference type="ChEBI" id="CHEBI:29105"/>
    </ligand>
</feature>
<proteinExistence type="inferred from homology"/>
<feature type="binding site" evidence="2">
    <location>
        <position position="331"/>
    </location>
    <ligand>
        <name>Zn(2+)</name>
        <dbReference type="ChEBI" id="CHEBI:29105"/>
    </ligand>
</feature>
<keyword evidence="2" id="KW-0479">Metal-binding</keyword>
<dbReference type="CDD" id="cd04794">
    <property type="entry name" value="euk_LANCL"/>
    <property type="match status" value="1"/>
</dbReference>
<dbReference type="GO" id="GO:0005975">
    <property type="term" value="P:carbohydrate metabolic process"/>
    <property type="evidence" value="ECO:0007669"/>
    <property type="project" value="InterPro"/>
</dbReference>
<dbReference type="Proteomes" id="UP000011083">
    <property type="component" value="Unassembled WGS sequence"/>
</dbReference>
<accession>L8GM15</accession>
<evidence type="ECO:0000256" key="2">
    <source>
        <dbReference type="PIRSR" id="PIRSR607822-1"/>
    </source>
</evidence>
<reference evidence="3 4" key="1">
    <citation type="journal article" date="2013" name="Genome Biol.">
        <title>Genome of Acanthamoeba castellanii highlights extensive lateral gene transfer and early evolution of tyrosine kinase signaling.</title>
        <authorList>
            <person name="Clarke M."/>
            <person name="Lohan A.J."/>
            <person name="Liu B."/>
            <person name="Lagkouvardos I."/>
            <person name="Roy S."/>
            <person name="Zafar N."/>
            <person name="Bertelli C."/>
            <person name="Schilde C."/>
            <person name="Kianianmomeni A."/>
            <person name="Burglin T.R."/>
            <person name="Frech C."/>
            <person name="Turcotte B."/>
            <person name="Kopec K.O."/>
            <person name="Synnott J.M."/>
            <person name="Choo C."/>
            <person name="Paponov I."/>
            <person name="Finkler A."/>
            <person name="Soon Heng Tan C."/>
            <person name="Hutchins A.P."/>
            <person name="Weinmeier T."/>
            <person name="Rattei T."/>
            <person name="Chu J.S."/>
            <person name="Gimenez G."/>
            <person name="Irimia M."/>
            <person name="Rigden D.J."/>
            <person name="Fitzpatrick D.A."/>
            <person name="Lorenzo-Morales J."/>
            <person name="Bateman A."/>
            <person name="Chiu C.H."/>
            <person name="Tang P."/>
            <person name="Hegemann P."/>
            <person name="Fromm H."/>
            <person name="Raoult D."/>
            <person name="Greub G."/>
            <person name="Miranda-Saavedra D."/>
            <person name="Chen N."/>
            <person name="Nash P."/>
            <person name="Ginger M.L."/>
            <person name="Horn M."/>
            <person name="Schaap P."/>
            <person name="Caler L."/>
            <person name="Loftus B."/>
        </authorList>
    </citation>
    <scope>NUCLEOTIDE SEQUENCE [LARGE SCALE GENOMIC DNA]</scope>
    <source>
        <strain evidence="3 4">Neff</strain>
    </source>
</reference>
<dbReference type="Pfam" id="PF05147">
    <property type="entry name" value="LANC_like"/>
    <property type="match status" value="1"/>
</dbReference>
<dbReference type="Gene3D" id="1.50.10.10">
    <property type="match status" value="1"/>
</dbReference>
<dbReference type="PRINTS" id="PR01950">
    <property type="entry name" value="LANCSUPER"/>
</dbReference>
<dbReference type="EMBL" id="KB008074">
    <property type="protein sequence ID" value="ELR13783.1"/>
    <property type="molecule type" value="Genomic_DNA"/>
</dbReference>
<dbReference type="GeneID" id="14914420"/>
<keyword evidence="4" id="KW-1185">Reference proteome</keyword>
<dbReference type="InterPro" id="IPR007822">
    <property type="entry name" value="LANC-like"/>
</dbReference>
<evidence type="ECO:0000313" key="3">
    <source>
        <dbReference type="EMBL" id="ELR13783.1"/>
    </source>
</evidence>